<feature type="disulfide bond" description="Redox-active" evidence="6">
    <location>
        <begin position="238"/>
        <end position="240"/>
    </location>
</feature>
<dbReference type="GO" id="GO:0042026">
    <property type="term" value="P:protein refolding"/>
    <property type="evidence" value="ECO:0007669"/>
    <property type="project" value="TreeGrafter"/>
</dbReference>
<dbReference type="HAMAP" id="MF_00117">
    <property type="entry name" value="HslO"/>
    <property type="match status" value="1"/>
</dbReference>
<feature type="disulfide bond" description="Redox-active" evidence="6">
    <location>
        <begin position="271"/>
        <end position="274"/>
    </location>
</feature>
<dbReference type="NCBIfam" id="NF001033">
    <property type="entry name" value="PRK00114.1"/>
    <property type="match status" value="1"/>
</dbReference>
<dbReference type="PIRSF" id="PIRSF005261">
    <property type="entry name" value="Heat_shock_Hsp33"/>
    <property type="match status" value="1"/>
</dbReference>
<dbReference type="CDD" id="cd00498">
    <property type="entry name" value="Hsp33"/>
    <property type="match status" value="1"/>
</dbReference>
<dbReference type="PANTHER" id="PTHR30111">
    <property type="entry name" value="33 KDA CHAPERONIN"/>
    <property type="match status" value="1"/>
</dbReference>
<evidence type="ECO:0000313" key="7">
    <source>
        <dbReference type="EMBL" id="RAQ29226.1"/>
    </source>
</evidence>
<comment type="caution">
    <text evidence="7">The sequence shown here is derived from an EMBL/GenBank/DDBJ whole genome shotgun (WGS) entry which is preliminary data.</text>
</comment>
<comment type="subcellular location">
    <subcellularLocation>
        <location evidence="6">Cytoplasm</location>
    </subcellularLocation>
</comment>
<dbReference type="SUPFAM" id="SSF118352">
    <property type="entry name" value="HSP33 redox switch-like"/>
    <property type="match status" value="1"/>
</dbReference>
<keyword evidence="5 6" id="KW-0676">Redox-active center</keyword>
<dbReference type="InterPro" id="IPR016153">
    <property type="entry name" value="Heat_shock_Hsp33_N"/>
</dbReference>
<evidence type="ECO:0000313" key="8">
    <source>
        <dbReference type="Proteomes" id="UP000249377"/>
    </source>
</evidence>
<protein>
    <recommendedName>
        <fullName evidence="6">33 kDa chaperonin</fullName>
    </recommendedName>
    <alternativeName>
        <fullName evidence="6">Heat shock protein 33 homolog</fullName>
        <shortName evidence="6">HSP33</shortName>
    </alternativeName>
</protein>
<name>A0A328UCD8_9FIRM</name>
<dbReference type="Proteomes" id="UP000249377">
    <property type="component" value="Unassembled WGS sequence"/>
</dbReference>
<keyword evidence="2 6" id="KW-0862">Zinc</keyword>
<dbReference type="SUPFAM" id="SSF64397">
    <property type="entry name" value="Hsp33 domain"/>
    <property type="match status" value="1"/>
</dbReference>
<keyword evidence="4 6" id="KW-0143">Chaperone</keyword>
<evidence type="ECO:0000256" key="4">
    <source>
        <dbReference type="ARBA" id="ARBA00023186"/>
    </source>
</evidence>
<comment type="PTM">
    <text evidence="6">Under oxidizing conditions two disulfide bonds are formed involving the reactive cysteines. Under reducing conditions zinc is bound to the reactive cysteines and the protein is inactive.</text>
</comment>
<keyword evidence="8" id="KW-1185">Reference proteome</keyword>
<dbReference type="InterPro" id="IPR000397">
    <property type="entry name" value="Heat_shock_Hsp33"/>
</dbReference>
<dbReference type="AlphaFoldDB" id="A0A328UCD8"/>
<dbReference type="Pfam" id="PF01430">
    <property type="entry name" value="HSP33"/>
    <property type="match status" value="1"/>
</dbReference>
<gene>
    <name evidence="6" type="primary">hslO</name>
    <name evidence="7" type="ORF">DPQ25_07005</name>
</gene>
<dbReference type="EMBL" id="QLYR01000003">
    <property type="protein sequence ID" value="RAQ29226.1"/>
    <property type="molecule type" value="Genomic_DNA"/>
</dbReference>
<evidence type="ECO:0000256" key="2">
    <source>
        <dbReference type="ARBA" id="ARBA00022833"/>
    </source>
</evidence>
<evidence type="ECO:0000256" key="6">
    <source>
        <dbReference type="HAMAP-Rule" id="MF_00117"/>
    </source>
</evidence>
<comment type="similarity">
    <text evidence="6">Belongs to the HSP33 family.</text>
</comment>
<evidence type="ECO:0000256" key="5">
    <source>
        <dbReference type="ARBA" id="ARBA00023284"/>
    </source>
</evidence>
<organism evidence="7 8">
    <name type="scientific">Hydrogeniiclostridium mannosilyticum</name>
    <dbReference type="NCBI Taxonomy" id="2764322"/>
    <lineage>
        <taxon>Bacteria</taxon>
        <taxon>Bacillati</taxon>
        <taxon>Bacillota</taxon>
        <taxon>Clostridia</taxon>
        <taxon>Eubacteriales</taxon>
        <taxon>Acutalibacteraceae</taxon>
        <taxon>Hydrogeniiclostridium</taxon>
    </lineage>
</organism>
<dbReference type="InterPro" id="IPR016154">
    <property type="entry name" value="Heat_shock_Hsp33_C"/>
</dbReference>
<dbReference type="Gene3D" id="3.90.1280.10">
    <property type="entry name" value="HSP33 redox switch-like"/>
    <property type="match status" value="1"/>
</dbReference>
<comment type="function">
    <text evidence="6">Redox regulated molecular chaperone. Protects both thermally unfolding and oxidatively damaged proteins from irreversible aggregation. Plays an important role in the bacterial defense system toward oxidative stress.</text>
</comment>
<sequence>MDRITRYITRTGGIMACAIDSTYMVATAQEIHRTSPVATAALGRLMTAASMMGSMLKKDGATVTLKANGGGPLGSVVAIADSNGNCKGYAEHPEVVLPLKPNGKLDVGGAVGRNGLLGVLRDLGEGQPYSGQVALQSGEIAEDITHYYAVSEQIPTVCALGVLVGKDANKGILAGGLLVQVLPGAAPEEIDLLEKNVSGLSSVTKMLAQGLTIDEICLQILTGLEAEALDGFNVHYACNCSRERVLRAFATLKEEELLSLPDESGVVEATCQYCGKHYRFTREDLMELVKAGKD</sequence>
<dbReference type="RefSeq" id="WP_112332457.1">
    <property type="nucleotide sequence ID" value="NZ_JADPHD010000007.1"/>
</dbReference>
<accession>A0A328UCD8</accession>
<dbReference type="GO" id="GO:0005737">
    <property type="term" value="C:cytoplasm"/>
    <property type="evidence" value="ECO:0007669"/>
    <property type="project" value="UniProtKB-SubCell"/>
</dbReference>
<dbReference type="PANTHER" id="PTHR30111:SF1">
    <property type="entry name" value="33 KDA CHAPERONIN"/>
    <property type="match status" value="1"/>
</dbReference>
<dbReference type="GO" id="GO:0051082">
    <property type="term" value="F:unfolded protein binding"/>
    <property type="evidence" value="ECO:0007669"/>
    <property type="project" value="UniProtKB-UniRule"/>
</dbReference>
<evidence type="ECO:0000256" key="1">
    <source>
        <dbReference type="ARBA" id="ARBA00022490"/>
    </source>
</evidence>
<reference evidence="7 8" key="1">
    <citation type="submission" date="2018-06" db="EMBL/GenBank/DDBJ databases">
        <title>Noncontiguous genome sequence of Ruminococcaceae bacterium ASD2818.</title>
        <authorList>
            <person name="Chaplin A.V."/>
            <person name="Sokolova S.R."/>
            <person name="Kochetkova T.O."/>
            <person name="Goltsov A.Y."/>
            <person name="Trofimov D.Y."/>
            <person name="Efimov B.A."/>
        </authorList>
    </citation>
    <scope>NUCLEOTIDE SEQUENCE [LARGE SCALE GENOMIC DNA]</scope>
    <source>
        <strain evidence="7 8">ASD2818</strain>
    </source>
</reference>
<evidence type="ECO:0000256" key="3">
    <source>
        <dbReference type="ARBA" id="ARBA00023157"/>
    </source>
</evidence>
<dbReference type="GO" id="GO:0044183">
    <property type="term" value="F:protein folding chaperone"/>
    <property type="evidence" value="ECO:0007669"/>
    <property type="project" value="TreeGrafter"/>
</dbReference>
<keyword evidence="1 6" id="KW-0963">Cytoplasm</keyword>
<dbReference type="Gene3D" id="3.55.30.10">
    <property type="entry name" value="Hsp33 domain"/>
    <property type="match status" value="1"/>
</dbReference>
<proteinExistence type="inferred from homology"/>
<keyword evidence="3 6" id="KW-1015">Disulfide bond</keyword>